<evidence type="ECO:0000256" key="2">
    <source>
        <dbReference type="SAM" id="SignalP"/>
    </source>
</evidence>
<dbReference type="Gene3D" id="2.60.40.4070">
    <property type="match status" value="1"/>
</dbReference>
<dbReference type="Pfam" id="PF01364">
    <property type="entry name" value="Peptidase_C25"/>
    <property type="match status" value="1"/>
</dbReference>
<dbReference type="SUPFAM" id="SSF52129">
    <property type="entry name" value="Caspase-like"/>
    <property type="match status" value="1"/>
</dbReference>
<feature type="domain" description="Gingipain" evidence="3">
    <location>
        <begin position="409"/>
        <end position="775"/>
    </location>
</feature>
<reference evidence="4" key="1">
    <citation type="submission" date="2023-07" db="EMBL/GenBank/DDBJ databases">
        <title>The genome sequence of Rhodocytophaga aerolata KACC 12507.</title>
        <authorList>
            <person name="Zhang X."/>
        </authorList>
    </citation>
    <scope>NUCLEOTIDE SEQUENCE</scope>
    <source>
        <strain evidence="4">KACC 12507</strain>
    </source>
</reference>
<protein>
    <submittedName>
        <fullName evidence="4">Type IX secretion system sortase PorU</fullName>
    </submittedName>
</protein>
<dbReference type="Gene3D" id="3.40.50.1460">
    <property type="match status" value="1"/>
</dbReference>
<feature type="signal peptide" evidence="2">
    <location>
        <begin position="1"/>
        <end position="23"/>
    </location>
</feature>
<evidence type="ECO:0000313" key="4">
    <source>
        <dbReference type="EMBL" id="MDO1445201.1"/>
    </source>
</evidence>
<comment type="caution">
    <text evidence="4">The sequence shown here is derived from an EMBL/GenBank/DDBJ whole genome shotgun (WGS) entry which is preliminary data.</text>
</comment>
<dbReference type="Gene3D" id="3.40.50.10390">
    <property type="entry name" value="Gingipain r, domain 1"/>
    <property type="match status" value="1"/>
</dbReference>
<dbReference type="EMBL" id="JAUKPO010000001">
    <property type="protein sequence ID" value="MDO1445201.1"/>
    <property type="molecule type" value="Genomic_DNA"/>
</dbReference>
<keyword evidence="1 2" id="KW-0732">Signal</keyword>
<dbReference type="InterPro" id="IPR029031">
    <property type="entry name" value="Gingipain_N_sf"/>
</dbReference>
<name>A0ABT8QZC5_9BACT</name>
<feature type="chain" id="PRO_5045723374" evidence="2">
    <location>
        <begin position="24"/>
        <end position="1140"/>
    </location>
</feature>
<evidence type="ECO:0000313" key="5">
    <source>
        <dbReference type="Proteomes" id="UP001168528"/>
    </source>
</evidence>
<dbReference type="RefSeq" id="WP_302035991.1">
    <property type="nucleotide sequence ID" value="NZ_JAUKPO010000001.1"/>
</dbReference>
<dbReference type="InterPro" id="IPR029030">
    <property type="entry name" value="Caspase-like_dom_sf"/>
</dbReference>
<dbReference type="InterPro" id="IPR026444">
    <property type="entry name" value="Secre_tail"/>
</dbReference>
<keyword evidence="5" id="KW-1185">Reference proteome</keyword>
<proteinExistence type="predicted"/>
<evidence type="ECO:0000256" key="1">
    <source>
        <dbReference type="ARBA" id="ARBA00022729"/>
    </source>
</evidence>
<gene>
    <name evidence="4" type="primary">porU</name>
    <name evidence="4" type="ORF">Q0590_03010</name>
</gene>
<dbReference type="NCBIfam" id="NF033707">
    <property type="entry name" value="T9SS_sortase"/>
    <property type="match status" value="1"/>
</dbReference>
<dbReference type="InterPro" id="IPR001769">
    <property type="entry name" value="Gingipain"/>
</dbReference>
<dbReference type="Proteomes" id="UP001168528">
    <property type="component" value="Unassembled WGS sequence"/>
</dbReference>
<evidence type="ECO:0000259" key="3">
    <source>
        <dbReference type="Pfam" id="PF01364"/>
    </source>
</evidence>
<dbReference type="NCBIfam" id="TIGR04183">
    <property type="entry name" value="Por_Secre_tail"/>
    <property type="match status" value="1"/>
</dbReference>
<dbReference type="CDD" id="cd02258">
    <property type="entry name" value="Peptidase_C25_N"/>
    <property type="match status" value="1"/>
</dbReference>
<organism evidence="4 5">
    <name type="scientific">Rhodocytophaga aerolata</name>
    <dbReference type="NCBI Taxonomy" id="455078"/>
    <lineage>
        <taxon>Bacteria</taxon>
        <taxon>Pseudomonadati</taxon>
        <taxon>Bacteroidota</taxon>
        <taxon>Cytophagia</taxon>
        <taxon>Cytophagales</taxon>
        <taxon>Rhodocytophagaceae</taxon>
        <taxon>Rhodocytophaga</taxon>
    </lineage>
</organism>
<accession>A0ABT8QZC5</accession>
<sequence>MPFFRLWLLFLLLILGLYHPSSAQPSVLAASDWYKIGITKKGIYKLDRAFLQKAGINVSSLLPQQIKLYGNGGGMLPQANSSFRHSDLVENAIYVEGEKDGQFNEADYILFYAQSPHSVSYNEAEKKFLHQTNLYSDTTFYFLTVGPSPGLRIQDQPSESGAGIPIATFDEYVFHEKEERNQLASIDPAYTGSGREWYGERFVDAARTQTLEFELPGLVANSTVHITSAVMARANGTTTFNLKANEVTVGTQSVPGVSSDRYDLKGINQISSFTLPATWQGDKVTLNYVYDLKGATRAEGYLNYVGIQVKRHLKVYTNQTSFRTLESLDHPMVTYQVQEASPALRIWDITDPLQAKNQLFSLTTNQATFTASTGKLKEYIAFTGSTFDAPLTVQKIPNQDLHSLAVPQFLIITPPQFLQQAHQLAAFRESHDGLSVAVTTPALIYNEFSSGRQDITAIRDFIRYLYKKNNALQYVLLLGDASYDYKNRITGNTNFVPIYESRESLHPIFSYSSDDYYGFMDETEGEWTENMQGDHTMDVAIGRLPIKSVAEAQAVVQKLIRYASDANTTGKWRNKIAFVADDGDNNTHQLDAERLASQVSRTYPMYNLSKIYLDAFPQNSSPNGQTAPEVKKSIDQAIQQGHLIVNYTGHGGEIGWTEEQILTVPQINSWKNAYMPLLVTATCEFGRYDDPLRVSGAEYAVLHPQGGAIGLLTTTRPVFSNTNYALNTAFYSSVFEQKDGQRPRLGDIIKYTKNNSLSGSVNRNFALLGDPSMRLAYPQEEAAITRINGKDLSQGVDTLKALSHVHIEGQIQIPGTSTLQADFNGLVYITVYDKASTLSTLGTERSNQMNFQVQQNTLYEGKATVKNGVFQFSFVVPKDIDYRFDTGKISLYAQQEASLRDASGAQLVVIGGSAQEVAADNIPPQIRLFMNDTTFVSGGITGSTTSLLAYFSDESGINITRTGIGHGIRVTLSSGRDTTLLLNEYYTAGPESYQQGQLVYPFQNLAPGNYQLTLKAWDVHNNSNEASIHFIVAGSEKLVLANLFNFPNPMREYTTFQFDHNRAGEELEIRIEVYNTAGQQVKTMQTQVANSPEHIRSLTWDGISDKGNKLSKGIYIYKITVRSMADYSSAFQMNKLIIFQ</sequence>